<keyword evidence="1" id="KW-1133">Transmembrane helix</keyword>
<evidence type="ECO:0000313" key="2">
    <source>
        <dbReference type="EMBL" id="ERE69551.1"/>
    </source>
</evidence>
<evidence type="ECO:0000256" key="1">
    <source>
        <dbReference type="SAM" id="Phobius"/>
    </source>
</evidence>
<reference evidence="3" key="1">
    <citation type="journal article" date="2013" name="Nat. Biotechnol.">
        <title>Chinese hamster genome sequenced from sorted chromosomes.</title>
        <authorList>
            <person name="Brinkrolf K."/>
            <person name="Rupp O."/>
            <person name="Laux H."/>
            <person name="Kollin F."/>
            <person name="Ernst W."/>
            <person name="Linke B."/>
            <person name="Kofler R."/>
            <person name="Romand S."/>
            <person name="Hesse F."/>
            <person name="Budach W.E."/>
            <person name="Galosy S."/>
            <person name="Muller D."/>
            <person name="Noll T."/>
            <person name="Wienberg J."/>
            <person name="Jostock T."/>
            <person name="Leonard M."/>
            <person name="Grillari J."/>
            <person name="Tauch A."/>
            <person name="Goesmann A."/>
            <person name="Helk B."/>
            <person name="Mott J.E."/>
            <person name="Puhler A."/>
            <person name="Borth N."/>
        </authorList>
    </citation>
    <scope>NUCLEOTIDE SEQUENCE [LARGE SCALE GENOMIC DNA]</scope>
    <source>
        <strain evidence="3">17A/GY</strain>
    </source>
</reference>
<keyword evidence="1" id="KW-0472">Membrane</keyword>
<keyword evidence="1" id="KW-0812">Transmembrane</keyword>
<accession>A0A061I0W1</accession>
<feature type="transmembrane region" description="Helical" evidence="1">
    <location>
        <begin position="87"/>
        <end position="110"/>
    </location>
</feature>
<organism evidence="2 3">
    <name type="scientific">Cricetulus griseus</name>
    <name type="common">Chinese hamster</name>
    <name type="synonym">Cricetulus barabensis griseus</name>
    <dbReference type="NCBI Taxonomy" id="10029"/>
    <lineage>
        <taxon>Eukaryota</taxon>
        <taxon>Metazoa</taxon>
        <taxon>Chordata</taxon>
        <taxon>Craniata</taxon>
        <taxon>Vertebrata</taxon>
        <taxon>Euteleostomi</taxon>
        <taxon>Mammalia</taxon>
        <taxon>Eutheria</taxon>
        <taxon>Euarchontoglires</taxon>
        <taxon>Glires</taxon>
        <taxon>Rodentia</taxon>
        <taxon>Myomorpha</taxon>
        <taxon>Muroidea</taxon>
        <taxon>Cricetidae</taxon>
        <taxon>Cricetinae</taxon>
        <taxon>Cricetulus</taxon>
    </lineage>
</organism>
<dbReference type="Proteomes" id="UP000030759">
    <property type="component" value="Unassembled WGS sequence"/>
</dbReference>
<dbReference type="EMBL" id="KE681394">
    <property type="protein sequence ID" value="ERE69551.1"/>
    <property type="molecule type" value="Genomic_DNA"/>
</dbReference>
<dbReference type="AlphaFoldDB" id="A0A061I0W1"/>
<proteinExistence type="predicted"/>
<name>A0A061I0W1_CRIGR</name>
<sequence>MREALKLYCRRIRMSCVVLAGETIAWDIWCQNPGNQDLIIVSTIGDPLATRQIQNCRVVNSERTSRTILKRYGESGQPYLVPNFRGIALSFSPFNLMLAVWFLYIAFIMLRGYRSI</sequence>
<gene>
    <name evidence="2" type="ORF">H671_6g17072</name>
</gene>
<protein>
    <submittedName>
        <fullName evidence="2">Uncharacterized protein</fullName>
    </submittedName>
</protein>
<evidence type="ECO:0000313" key="3">
    <source>
        <dbReference type="Proteomes" id="UP000030759"/>
    </source>
</evidence>